<protein>
    <submittedName>
        <fullName evidence="2">Uncharacterized protein</fullName>
    </submittedName>
</protein>
<dbReference type="AlphaFoldDB" id="A0A317SJD4"/>
<reference evidence="2 3" key="1">
    <citation type="submission" date="2018-03" db="EMBL/GenBank/DDBJ databases">
        <title>Genomes of Pezizomycetes fungi and the evolution of truffles.</title>
        <authorList>
            <person name="Murat C."/>
            <person name="Payen T."/>
            <person name="Noel B."/>
            <person name="Kuo A."/>
            <person name="Martin F.M."/>
        </authorList>
    </citation>
    <scope>NUCLEOTIDE SEQUENCE [LARGE SCALE GENOMIC DNA]</scope>
    <source>
        <strain evidence="2">091103-1</strain>
    </source>
</reference>
<evidence type="ECO:0000313" key="2">
    <source>
        <dbReference type="EMBL" id="PWW73857.1"/>
    </source>
</evidence>
<proteinExistence type="predicted"/>
<dbReference type="EMBL" id="PYWC01000072">
    <property type="protein sequence ID" value="PWW73857.1"/>
    <property type="molecule type" value="Genomic_DNA"/>
</dbReference>
<sequence>MWWDVSKQCRLQLQEKTTANLRHAENCSGMGPTEGSSGLVNHSSGMRKPLTSAPPSALDGRSTKVLRRQSLTRGLGCVVADCMQPTAINVLVNAADPSPTSRMPSSLGVCMRTFIPLRRAMSHTYSVSRCSLSVNLPSSRFSANSLRSRQPWASQKFCIPYTPDPQSSPNPGTTSLGQRARRPIQRPHLCRSRYQTFVTVRILIVSQMFNPQK</sequence>
<feature type="region of interest" description="Disordered" evidence="1">
    <location>
        <begin position="161"/>
        <end position="185"/>
    </location>
</feature>
<feature type="region of interest" description="Disordered" evidence="1">
    <location>
        <begin position="23"/>
        <end position="59"/>
    </location>
</feature>
<dbReference type="Proteomes" id="UP000246991">
    <property type="component" value="Unassembled WGS sequence"/>
</dbReference>
<keyword evidence="3" id="KW-1185">Reference proteome</keyword>
<comment type="caution">
    <text evidence="2">The sequence shown here is derived from an EMBL/GenBank/DDBJ whole genome shotgun (WGS) entry which is preliminary data.</text>
</comment>
<feature type="compositionally biased region" description="Polar residues" evidence="1">
    <location>
        <begin position="34"/>
        <end position="44"/>
    </location>
</feature>
<evidence type="ECO:0000256" key="1">
    <source>
        <dbReference type="SAM" id="MobiDB-lite"/>
    </source>
</evidence>
<accession>A0A317SJD4</accession>
<evidence type="ECO:0000313" key="3">
    <source>
        <dbReference type="Proteomes" id="UP000246991"/>
    </source>
</evidence>
<organism evidence="2 3">
    <name type="scientific">Tuber magnatum</name>
    <name type="common">white Piedmont truffle</name>
    <dbReference type="NCBI Taxonomy" id="42249"/>
    <lineage>
        <taxon>Eukaryota</taxon>
        <taxon>Fungi</taxon>
        <taxon>Dikarya</taxon>
        <taxon>Ascomycota</taxon>
        <taxon>Pezizomycotina</taxon>
        <taxon>Pezizomycetes</taxon>
        <taxon>Pezizales</taxon>
        <taxon>Tuberaceae</taxon>
        <taxon>Tuber</taxon>
    </lineage>
</organism>
<gene>
    <name evidence="2" type="ORF">C7212DRAFT_346571</name>
</gene>
<name>A0A317SJD4_9PEZI</name>